<dbReference type="InterPro" id="IPR006026">
    <property type="entry name" value="Peptidase_Metallo"/>
</dbReference>
<dbReference type="PANTHER" id="PTHR10127:SF814">
    <property type="entry name" value="MEPRIN A SUBUNIT BETA"/>
    <property type="match status" value="1"/>
</dbReference>
<dbReference type="InterPro" id="IPR034035">
    <property type="entry name" value="Astacin-like_dom"/>
</dbReference>
<feature type="binding site" evidence="1">
    <location>
        <position position="193"/>
    </location>
    <ligand>
        <name>Zn(2+)</name>
        <dbReference type="ChEBI" id="CHEBI:29105"/>
        <note>catalytic</note>
    </ligand>
</feature>
<keyword evidence="6" id="KW-1185">Reference proteome</keyword>
<dbReference type="SUPFAM" id="SSF55486">
    <property type="entry name" value="Metalloproteases ('zincins'), catalytic domain"/>
    <property type="match status" value="1"/>
</dbReference>
<dbReference type="InterPro" id="IPR001506">
    <property type="entry name" value="Peptidase_M12A"/>
</dbReference>
<feature type="chain" id="PRO_5015801556" description="Metalloendopeptidase" evidence="2">
    <location>
        <begin position="17"/>
        <end position="355"/>
    </location>
</feature>
<feature type="binding site" evidence="1">
    <location>
        <position position="199"/>
    </location>
    <ligand>
        <name>Zn(2+)</name>
        <dbReference type="ChEBI" id="CHEBI:29105"/>
        <note>catalytic</note>
    </ligand>
</feature>
<keyword evidence="1 2" id="KW-0645">Protease</keyword>
<keyword evidence="1 2" id="KW-0378">Hydrolase</keyword>
<reference evidence="5 6" key="1">
    <citation type="journal article" date="2017" name="BMC Biol.">
        <title>Genomic innovations, transcriptional plasticity and gene loss underlying the evolution and divergence of two highly polyphagous and invasive Helicoverpa pest species.</title>
        <authorList>
            <person name="Pearce S.L."/>
            <person name="Clarke D.F."/>
            <person name="East P.D."/>
            <person name="Elfekih S."/>
            <person name="Gordon K.H."/>
            <person name="Jermiin L.S."/>
            <person name="McGaughran A."/>
            <person name="Oakeshott J.G."/>
            <person name="Papanikolaou A."/>
            <person name="Perera O.P."/>
            <person name="Rane R.V."/>
            <person name="Richards S."/>
            <person name="Tay W.T."/>
            <person name="Walsh T.K."/>
            <person name="Anderson A."/>
            <person name="Anderson C.J."/>
            <person name="Asgari S."/>
            <person name="Board P.G."/>
            <person name="Bretschneider A."/>
            <person name="Campbell P.M."/>
            <person name="Chertemps T."/>
            <person name="Christeller J.T."/>
            <person name="Coppin C.W."/>
            <person name="Downes S.J."/>
            <person name="Duan G."/>
            <person name="Farnsworth C.A."/>
            <person name="Good R.T."/>
            <person name="Han L.B."/>
            <person name="Han Y.C."/>
            <person name="Hatje K."/>
            <person name="Horne I."/>
            <person name="Huang Y.P."/>
            <person name="Hughes D.S."/>
            <person name="Jacquin-Joly E."/>
            <person name="James W."/>
            <person name="Jhangiani S."/>
            <person name="Kollmar M."/>
            <person name="Kuwar S.S."/>
            <person name="Li S."/>
            <person name="Liu N.Y."/>
            <person name="Maibeche M.T."/>
            <person name="Miller J.R."/>
            <person name="Montagne N."/>
            <person name="Perry T."/>
            <person name="Qu J."/>
            <person name="Song S.V."/>
            <person name="Sutton G.G."/>
            <person name="Vogel H."/>
            <person name="Walenz B.P."/>
            <person name="Xu W."/>
            <person name="Zhang H.J."/>
            <person name="Zou Z."/>
            <person name="Batterham P."/>
            <person name="Edwards O.R."/>
            <person name="Feyereisen R."/>
            <person name="Gibbs R.A."/>
            <person name="Heckel D.G."/>
            <person name="McGrath A."/>
            <person name="Robin C."/>
            <person name="Scherer S.E."/>
            <person name="Worley K.C."/>
            <person name="Wu Y.D."/>
        </authorList>
    </citation>
    <scope>NUCLEOTIDE SEQUENCE [LARGE SCALE GENOMIC DNA]</scope>
    <source>
        <strain evidence="5">Harm_GR_Male_#8</strain>
        <tissue evidence="5">Whole organism</tissue>
    </source>
</reference>
<evidence type="ECO:0000313" key="6">
    <source>
        <dbReference type="Proteomes" id="UP000249218"/>
    </source>
</evidence>
<comment type="cofactor">
    <cofactor evidence="1 2">
        <name>Zn(2+)</name>
        <dbReference type="ChEBI" id="CHEBI:29105"/>
    </cofactor>
    <text evidence="1 2">Binds 1 zinc ion per subunit.</text>
</comment>
<dbReference type="EC" id="3.4.24.-" evidence="2"/>
<dbReference type="Proteomes" id="UP000249218">
    <property type="component" value="Unassembled WGS sequence"/>
</dbReference>
<evidence type="ECO:0000256" key="2">
    <source>
        <dbReference type="RuleBase" id="RU361183"/>
    </source>
</evidence>
<keyword evidence="1 2" id="KW-0482">Metalloprotease</keyword>
<feature type="active site" evidence="1">
    <location>
        <position position="190"/>
    </location>
</feature>
<comment type="caution">
    <text evidence="1">Lacks conserved residue(s) required for the propagation of feature annotation.</text>
</comment>
<dbReference type="CDD" id="cd04280">
    <property type="entry name" value="ZnMc_astacin_like"/>
    <property type="match status" value="1"/>
</dbReference>
<dbReference type="PRINTS" id="PR00480">
    <property type="entry name" value="ASTACIN"/>
</dbReference>
<dbReference type="GO" id="GO:0008270">
    <property type="term" value="F:zinc ion binding"/>
    <property type="evidence" value="ECO:0007669"/>
    <property type="project" value="UniProtKB-UniRule"/>
</dbReference>
<feature type="region of interest" description="Disordered" evidence="3">
    <location>
        <begin position="302"/>
        <end position="327"/>
    </location>
</feature>
<keyword evidence="1 2" id="KW-0479">Metal-binding</keyword>
<protein>
    <recommendedName>
        <fullName evidence="2">Metalloendopeptidase</fullName>
        <ecNumber evidence="2">3.4.24.-</ecNumber>
    </recommendedName>
</protein>
<feature type="compositionally biased region" description="Basic and acidic residues" evidence="3">
    <location>
        <begin position="302"/>
        <end position="318"/>
    </location>
</feature>
<proteinExistence type="predicted"/>
<feature type="domain" description="Peptidase M12A" evidence="4">
    <location>
        <begin position="89"/>
        <end position="292"/>
    </location>
</feature>
<accession>A0A2W1BJL4</accession>
<dbReference type="EMBL" id="KZ150012">
    <property type="protein sequence ID" value="PZC75058.1"/>
    <property type="molecule type" value="Genomic_DNA"/>
</dbReference>
<evidence type="ECO:0000313" key="5">
    <source>
        <dbReference type="EMBL" id="PZC75058.1"/>
    </source>
</evidence>
<dbReference type="GO" id="GO:0006508">
    <property type="term" value="P:proteolysis"/>
    <property type="evidence" value="ECO:0007669"/>
    <property type="project" value="UniProtKB-KW"/>
</dbReference>
<evidence type="ECO:0000256" key="1">
    <source>
        <dbReference type="PROSITE-ProRule" id="PRU01211"/>
    </source>
</evidence>
<sequence length="355" mass="40871">MWSAIVVLSLVGCAVAGPPVTRSRKDIEGFRAYLERSRTDDGLRLESRMLLNPKASPWENSGKFQGDILLNDKQVELLMQQYAGVGARNAFIWPNTKWPRNTVVYEINNEFTQAQVQAIRASMAEIEEHTCIRFRRKTSFDRNYVLVTGRPDGCYATAGYWEDMGMHHTLNIGKANPGEGCFINAIIIHEWLHIIGFLHLHSTHDRDDYVRILWENMVPDGEYDFQKFDTDTVDNMDVPYEYASTMHYCRYGHTANGKPTMLPIYNDYGRMGQLDYVTEWDWLRVNRHYNCPGAWETPVHADELSQKRENDAALEKMSQRNVAEDLPQEEVLAADTPQDVEAEKVSVVEEARLDQ</sequence>
<keyword evidence="1 2" id="KW-0862">Zinc</keyword>
<feature type="signal peptide" evidence="2">
    <location>
        <begin position="1"/>
        <end position="16"/>
    </location>
</feature>
<dbReference type="InterPro" id="IPR024079">
    <property type="entry name" value="MetalloPept_cat_dom_sf"/>
</dbReference>
<dbReference type="PROSITE" id="PS51864">
    <property type="entry name" value="ASTACIN"/>
    <property type="match status" value="1"/>
</dbReference>
<gene>
    <name evidence="5" type="primary">HaOG206786</name>
    <name evidence="5" type="ORF">B5X24_HaOG206786</name>
</gene>
<dbReference type="SMART" id="SM00235">
    <property type="entry name" value="ZnMc"/>
    <property type="match status" value="1"/>
</dbReference>
<organism evidence="5 6">
    <name type="scientific">Helicoverpa armigera</name>
    <name type="common">Cotton bollworm</name>
    <name type="synonym">Heliothis armigera</name>
    <dbReference type="NCBI Taxonomy" id="29058"/>
    <lineage>
        <taxon>Eukaryota</taxon>
        <taxon>Metazoa</taxon>
        <taxon>Ecdysozoa</taxon>
        <taxon>Arthropoda</taxon>
        <taxon>Hexapoda</taxon>
        <taxon>Insecta</taxon>
        <taxon>Pterygota</taxon>
        <taxon>Neoptera</taxon>
        <taxon>Endopterygota</taxon>
        <taxon>Lepidoptera</taxon>
        <taxon>Glossata</taxon>
        <taxon>Ditrysia</taxon>
        <taxon>Noctuoidea</taxon>
        <taxon>Noctuidae</taxon>
        <taxon>Heliothinae</taxon>
        <taxon>Helicoverpa</taxon>
    </lineage>
</organism>
<dbReference type="OrthoDB" id="291007at2759"/>
<evidence type="ECO:0000256" key="3">
    <source>
        <dbReference type="SAM" id="MobiDB-lite"/>
    </source>
</evidence>
<dbReference type="PANTHER" id="PTHR10127">
    <property type="entry name" value="DISCOIDIN, CUB, EGF, LAMININ , AND ZINC METALLOPROTEASE DOMAIN CONTAINING"/>
    <property type="match status" value="1"/>
</dbReference>
<dbReference type="GO" id="GO:0004222">
    <property type="term" value="F:metalloendopeptidase activity"/>
    <property type="evidence" value="ECO:0007669"/>
    <property type="project" value="UniProtKB-UniRule"/>
</dbReference>
<dbReference type="AlphaFoldDB" id="A0A2W1BJL4"/>
<keyword evidence="2" id="KW-0732">Signal</keyword>
<dbReference type="Gene3D" id="3.40.390.10">
    <property type="entry name" value="Collagenase (Catalytic Domain)"/>
    <property type="match status" value="1"/>
</dbReference>
<feature type="binding site" evidence="1">
    <location>
        <position position="189"/>
    </location>
    <ligand>
        <name>Zn(2+)</name>
        <dbReference type="ChEBI" id="CHEBI:29105"/>
        <note>catalytic</note>
    </ligand>
</feature>
<name>A0A2W1BJL4_HELAM</name>
<dbReference type="Pfam" id="PF01400">
    <property type="entry name" value="Astacin"/>
    <property type="match status" value="1"/>
</dbReference>
<evidence type="ECO:0000259" key="4">
    <source>
        <dbReference type="PROSITE" id="PS51864"/>
    </source>
</evidence>